<dbReference type="AlphaFoldDB" id="A0A9P9WJ79"/>
<evidence type="ECO:0000256" key="1">
    <source>
        <dbReference type="ARBA" id="ARBA00022801"/>
    </source>
</evidence>
<dbReference type="PANTHER" id="PTHR48081">
    <property type="entry name" value="AB HYDROLASE SUPERFAMILY PROTEIN C4A8.06C"/>
    <property type="match status" value="1"/>
</dbReference>
<feature type="domain" description="Alpha/beta hydrolase fold-3" evidence="3">
    <location>
        <begin position="83"/>
        <end position="291"/>
    </location>
</feature>
<proteinExistence type="predicted"/>
<dbReference type="InterPro" id="IPR029058">
    <property type="entry name" value="AB_hydrolase_fold"/>
</dbReference>
<protein>
    <recommendedName>
        <fullName evidence="3">Alpha/beta hydrolase fold-3 domain-containing protein</fullName>
    </recommendedName>
</protein>
<keyword evidence="2" id="KW-1133">Transmembrane helix</keyword>
<sequence>MALLTWPPQYSLLQYLRLKVTVTILRVFVNMIGREKIQRDRALVPNDVRQVKISIPSRDPKRRIAANVYYPPGYSTTHPTPVLVNWHGSGFVLPLLGSDVAFCSRIAQAAGIVVVDADYRKGPEHPFPGPLNDVEDTLQWVVTQEGLDAKNVGLSGFSAGACLALEAASTVRVDQNQEQLHIRAVVAFYPITDLAMAPEDKRVPRPIKPHPIWALHIFNDCYAPDPESRKNPAVSPSFVDVKSFPSLTAFILCEGDSLRPEATQLADRLQEQKNSSQDVVLHVLEGVPHGFDKGAQEGTLEWARREEAYDHLVYYAFVGWSWSRLLALIQAMGYSVLDVAIVFWMFFGKQNEPPSTGNITDSVLLVKVWA</sequence>
<comment type="caution">
    <text evidence="4">The sequence shown here is derived from an EMBL/GenBank/DDBJ whole genome shotgun (WGS) entry which is preliminary data.</text>
</comment>
<keyword evidence="2" id="KW-0472">Membrane</keyword>
<organism evidence="4 5">
    <name type="scientific">Neoarthrinium moseri</name>
    <dbReference type="NCBI Taxonomy" id="1658444"/>
    <lineage>
        <taxon>Eukaryota</taxon>
        <taxon>Fungi</taxon>
        <taxon>Dikarya</taxon>
        <taxon>Ascomycota</taxon>
        <taxon>Pezizomycotina</taxon>
        <taxon>Sordariomycetes</taxon>
        <taxon>Xylariomycetidae</taxon>
        <taxon>Amphisphaeriales</taxon>
        <taxon>Apiosporaceae</taxon>
        <taxon>Neoarthrinium</taxon>
    </lineage>
</organism>
<keyword evidence="5" id="KW-1185">Reference proteome</keyword>
<dbReference type="PANTHER" id="PTHR48081:SF8">
    <property type="entry name" value="ALPHA_BETA HYDROLASE FOLD-3 DOMAIN-CONTAINING PROTEIN-RELATED"/>
    <property type="match status" value="1"/>
</dbReference>
<accession>A0A9P9WJ79</accession>
<reference evidence="4" key="1">
    <citation type="submission" date="2021-03" db="EMBL/GenBank/DDBJ databases">
        <title>Revisited historic fungal species revealed as producer of novel bioactive compounds through whole genome sequencing and comparative genomics.</title>
        <authorList>
            <person name="Vignolle G.A."/>
            <person name="Hochenegger N."/>
            <person name="Mach R.L."/>
            <person name="Mach-Aigner A.R."/>
            <person name="Javad Rahimi M."/>
            <person name="Salim K.A."/>
            <person name="Chan C.M."/>
            <person name="Lim L.B.L."/>
            <person name="Cai F."/>
            <person name="Druzhinina I.S."/>
            <person name="U'Ren J.M."/>
            <person name="Derntl C."/>
        </authorList>
    </citation>
    <scope>NUCLEOTIDE SEQUENCE</scope>
    <source>
        <strain evidence="4">TUCIM 5799</strain>
    </source>
</reference>
<name>A0A9P9WJ79_9PEZI</name>
<keyword evidence="2" id="KW-0812">Transmembrane</keyword>
<evidence type="ECO:0000259" key="3">
    <source>
        <dbReference type="Pfam" id="PF07859"/>
    </source>
</evidence>
<dbReference type="Pfam" id="PF07859">
    <property type="entry name" value="Abhydrolase_3"/>
    <property type="match status" value="1"/>
</dbReference>
<evidence type="ECO:0000313" key="5">
    <source>
        <dbReference type="Proteomes" id="UP000829685"/>
    </source>
</evidence>
<feature type="transmembrane region" description="Helical" evidence="2">
    <location>
        <begin position="325"/>
        <end position="347"/>
    </location>
</feature>
<dbReference type="Gene3D" id="3.40.50.1820">
    <property type="entry name" value="alpha/beta hydrolase"/>
    <property type="match status" value="1"/>
</dbReference>
<keyword evidence="1" id="KW-0378">Hydrolase</keyword>
<dbReference type="GO" id="GO:0016787">
    <property type="term" value="F:hydrolase activity"/>
    <property type="evidence" value="ECO:0007669"/>
    <property type="project" value="UniProtKB-KW"/>
</dbReference>
<evidence type="ECO:0000313" key="4">
    <source>
        <dbReference type="EMBL" id="KAI1866405.1"/>
    </source>
</evidence>
<dbReference type="InterPro" id="IPR013094">
    <property type="entry name" value="AB_hydrolase_3"/>
</dbReference>
<dbReference type="Proteomes" id="UP000829685">
    <property type="component" value="Unassembled WGS sequence"/>
</dbReference>
<dbReference type="EMBL" id="JAFIMR010000020">
    <property type="protein sequence ID" value="KAI1866405.1"/>
    <property type="molecule type" value="Genomic_DNA"/>
</dbReference>
<evidence type="ECO:0000256" key="2">
    <source>
        <dbReference type="SAM" id="Phobius"/>
    </source>
</evidence>
<dbReference type="InterPro" id="IPR050300">
    <property type="entry name" value="GDXG_lipolytic_enzyme"/>
</dbReference>
<gene>
    <name evidence="4" type="ORF">JX265_007706</name>
</gene>
<dbReference type="SUPFAM" id="SSF53474">
    <property type="entry name" value="alpha/beta-Hydrolases"/>
    <property type="match status" value="1"/>
</dbReference>